<accession>A0A1W1WNW3</accession>
<dbReference type="AlphaFoldDB" id="A0A1W1WNW3"/>
<reference evidence="2" key="1">
    <citation type="submission" date="2017-04" db="EMBL/GenBank/DDBJ databases">
        <authorList>
            <person name="Varghese N."/>
            <person name="Submissions S."/>
        </authorList>
    </citation>
    <scope>NUCLEOTIDE SEQUENCE [LARGE SCALE GENOMIC DNA]</scope>
    <source>
        <strain evidence="2">DSM 9293</strain>
    </source>
</reference>
<dbReference type="Proteomes" id="UP000192660">
    <property type="component" value="Unassembled WGS sequence"/>
</dbReference>
<organism evidence="1 2">
    <name type="scientific">Sulfobacillus thermosulfidooxidans (strain DSM 9293 / VKM B-1269 / AT-1)</name>
    <dbReference type="NCBI Taxonomy" id="929705"/>
    <lineage>
        <taxon>Bacteria</taxon>
        <taxon>Bacillati</taxon>
        <taxon>Bacillota</taxon>
        <taxon>Clostridia</taxon>
        <taxon>Eubacteriales</taxon>
        <taxon>Clostridiales Family XVII. Incertae Sedis</taxon>
        <taxon>Sulfobacillus</taxon>
    </lineage>
</organism>
<evidence type="ECO:0000313" key="1">
    <source>
        <dbReference type="EMBL" id="SMC07987.1"/>
    </source>
</evidence>
<dbReference type="RefSeq" id="WP_084662010.1">
    <property type="nucleotide sequence ID" value="NZ_FWWY01000002.1"/>
</dbReference>
<name>A0A1W1WNW3_SULTA</name>
<evidence type="ECO:0000313" key="2">
    <source>
        <dbReference type="Proteomes" id="UP000192660"/>
    </source>
</evidence>
<dbReference type="EMBL" id="FWWY01000002">
    <property type="protein sequence ID" value="SMC07987.1"/>
    <property type="molecule type" value="Genomic_DNA"/>
</dbReference>
<sequence length="356" mass="40227">MSNGGFTLRQGLSLRWHLKKGTRSCHPESSALTLHLSVGPLNPVPSQHNRKSVIQIHLGYQPSQYCSVQVHQLLSFQSRFIVRTGSNQGDETYPLGLLEFQDQSNFINFGQWATDAPSWGHWVWKLSADDLWLMHRICGSQKDDVHPIFQCWGSAIVSSETSTNDDSTELATFTAEGWLRIPASDWAKIAETTTILPAKVPMPIFSGFDLQTLEDRFKELQDARRALGEGRGHDAVAKCFDVLTNVAETIGEEPSPPIFLSNTWKRVLEKLDEKPNQRIIDKKWRDRQGALQDLLYGISSVCNTLGHHAGQQSDPNGHPTDESLDQWEADVFVTMAYLAVYYLQQRQSNQNQKRSH</sequence>
<protein>
    <submittedName>
        <fullName evidence="1">Uncharacterized protein</fullName>
    </submittedName>
</protein>
<keyword evidence="2" id="KW-1185">Reference proteome</keyword>
<gene>
    <name evidence="1" type="ORF">SAMN00768000_3573</name>
</gene>
<dbReference type="OrthoDB" id="9800108at2"/>
<proteinExistence type="predicted"/>